<keyword evidence="8" id="KW-1278">Translocase</keyword>
<keyword evidence="10 16" id="KW-1133">Transmembrane helix</keyword>
<evidence type="ECO:0000256" key="4">
    <source>
        <dbReference type="ARBA" id="ARBA00021095"/>
    </source>
</evidence>
<evidence type="ECO:0000256" key="8">
    <source>
        <dbReference type="ARBA" id="ARBA00022967"/>
    </source>
</evidence>
<feature type="transmembrane region" description="Helical" evidence="16">
    <location>
        <begin position="20"/>
        <end position="39"/>
    </location>
</feature>
<keyword evidence="6" id="KW-0679">Respiratory chain</keyword>
<dbReference type="GO" id="GO:0008137">
    <property type="term" value="F:NADH dehydrogenase (ubiquinone) activity"/>
    <property type="evidence" value="ECO:0007669"/>
    <property type="project" value="UniProtKB-EC"/>
</dbReference>
<dbReference type="InterPro" id="IPR050269">
    <property type="entry name" value="ComplexI_Subunit6"/>
</dbReference>
<keyword evidence="11" id="KW-0520">NAD</keyword>
<comment type="subcellular location">
    <subcellularLocation>
        <location evidence="1">Mitochondrion membrane</location>
        <topology evidence="1">Multi-pass membrane protein</topology>
    </subcellularLocation>
</comment>
<gene>
    <name evidence="17" type="primary">nad6</name>
</gene>
<feature type="transmembrane region" description="Helical" evidence="16">
    <location>
        <begin position="45"/>
        <end position="69"/>
    </location>
</feature>
<organism evidence="17">
    <name type="scientific">Pamphilius sp. ZJUH_2016023</name>
    <dbReference type="NCBI Taxonomy" id="2491164"/>
    <lineage>
        <taxon>Eukaryota</taxon>
        <taxon>Metazoa</taxon>
        <taxon>Ecdysozoa</taxon>
        <taxon>Arthropoda</taxon>
        <taxon>Hexapoda</taxon>
        <taxon>Insecta</taxon>
        <taxon>Pterygota</taxon>
        <taxon>Neoptera</taxon>
        <taxon>Endopterygota</taxon>
        <taxon>Hymenoptera</taxon>
        <taxon>Pamphilioidea</taxon>
        <taxon>Pamphiliidae</taxon>
        <taxon>Pamphiliinae</taxon>
        <taxon>Pamphilius</taxon>
    </lineage>
</organism>
<dbReference type="PANTHER" id="PTHR11435">
    <property type="entry name" value="NADH UBIQUINONE OXIDOREDUCTASE SUBUNIT ND6"/>
    <property type="match status" value="1"/>
</dbReference>
<dbReference type="GO" id="GO:0031966">
    <property type="term" value="C:mitochondrial membrane"/>
    <property type="evidence" value="ECO:0007669"/>
    <property type="project" value="UniProtKB-SubCell"/>
</dbReference>
<evidence type="ECO:0000256" key="7">
    <source>
        <dbReference type="ARBA" id="ARBA00022692"/>
    </source>
</evidence>
<dbReference type="AlphaFoldDB" id="A0A3Q8U9Z2"/>
<evidence type="ECO:0000256" key="14">
    <source>
        <dbReference type="ARBA" id="ARBA00031019"/>
    </source>
</evidence>
<geneLocation type="mitochondrion" evidence="17"/>
<keyword evidence="7 16" id="KW-0812">Transmembrane</keyword>
<evidence type="ECO:0000256" key="15">
    <source>
        <dbReference type="ARBA" id="ARBA00049551"/>
    </source>
</evidence>
<evidence type="ECO:0000256" key="3">
    <source>
        <dbReference type="ARBA" id="ARBA00012944"/>
    </source>
</evidence>
<accession>A0A3Q8U9Z2</accession>
<evidence type="ECO:0000313" key="17">
    <source>
        <dbReference type="EMBL" id="AZL93357.1"/>
    </source>
</evidence>
<feature type="transmembrane region" description="Helical" evidence="16">
    <location>
        <begin position="81"/>
        <end position="103"/>
    </location>
</feature>
<comment type="catalytic activity">
    <reaction evidence="15">
        <text>a ubiquinone + NADH + 5 H(+)(in) = a ubiquinol + NAD(+) + 4 H(+)(out)</text>
        <dbReference type="Rhea" id="RHEA:29091"/>
        <dbReference type="Rhea" id="RHEA-COMP:9565"/>
        <dbReference type="Rhea" id="RHEA-COMP:9566"/>
        <dbReference type="ChEBI" id="CHEBI:15378"/>
        <dbReference type="ChEBI" id="CHEBI:16389"/>
        <dbReference type="ChEBI" id="CHEBI:17976"/>
        <dbReference type="ChEBI" id="CHEBI:57540"/>
        <dbReference type="ChEBI" id="CHEBI:57945"/>
        <dbReference type="EC" id="7.1.1.2"/>
    </reaction>
</comment>
<reference evidence="17" key="1">
    <citation type="journal article" date="2018" name="Mol. Phylogenet. Evol.">
        <title>Mitochondrial phylogenomics of the Hymenoptera.</title>
        <authorList>
            <person name="Tang P."/>
            <person name="Zhu J.C."/>
            <person name="Zheng B.Y."/>
            <person name="Wei S.J."/>
            <person name="Sharkey M."/>
            <person name="Chen X.X."/>
            <person name="Vogler A.P."/>
        </authorList>
    </citation>
    <scope>NUCLEOTIDE SEQUENCE</scope>
</reference>
<evidence type="ECO:0000256" key="11">
    <source>
        <dbReference type="ARBA" id="ARBA00023027"/>
    </source>
</evidence>
<evidence type="ECO:0000256" key="1">
    <source>
        <dbReference type="ARBA" id="ARBA00004225"/>
    </source>
</evidence>
<name>A0A3Q8U9Z2_9HYME</name>
<sequence>MLSSNMMFMGFIFMKLKHPLSMSILLLIYTLLICLYIGMMSKTFWFSYILFLIMLGGMMVLFMYMTNMFSNEFFNINFKNLYFYIILMLMIYILMMNLIDYLISNLNLNNKEMEMIYNNNFIMNYENNLLFNKIYNYPTNLVTLLLIIYLFITLIVVVKIVNLNIGPLRTKMN</sequence>
<keyword evidence="5" id="KW-0813">Transport</keyword>
<keyword evidence="13 16" id="KW-0472">Membrane</keyword>
<dbReference type="PANTHER" id="PTHR11435:SF1">
    <property type="entry name" value="NADH-UBIQUINONE OXIDOREDUCTASE CHAIN 6"/>
    <property type="match status" value="1"/>
</dbReference>
<keyword evidence="12 17" id="KW-0496">Mitochondrion</keyword>
<evidence type="ECO:0000256" key="2">
    <source>
        <dbReference type="ARBA" id="ARBA00005698"/>
    </source>
</evidence>
<evidence type="ECO:0000256" key="6">
    <source>
        <dbReference type="ARBA" id="ARBA00022660"/>
    </source>
</evidence>
<evidence type="ECO:0000256" key="9">
    <source>
        <dbReference type="ARBA" id="ARBA00022982"/>
    </source>
</evidence>
<protein>
    <recommendedName>
        <fullName evidence="4">NADH-ubiquinone oxidoreductase chain 6</fullName>
        <ecNumber evidence="3">7.1.1.2</ecNumber>
    </recommendedName>
    <alternativeName>
        <fullName evidence="14">NADH dehydrogenase subunit 6</fullName>
    </alternativeName>
</protein>
<evidence type="ECO:0000256" key="5">
    <source>
        <dbReference type="ARBA" id="ARBA00022448"/>
    </source>
</evidence>
<feature type="transmembrane region" description="Helical" evidence="16">
    <location>
        <begin position="141"/>
        <end position="162"/>
    </location>
</feature>
<evidence type="ECO:0000256" key="16">
    <source>
        <dbReference type="SAM" id="Phobius"/>
    </source>
</evidence>
<dbReference type="EC" id="7.1.1.2" evidence="3"/>
<dbReference type="EMBL" id="MG923504">
    <property type="protein sequence ID" value="AZL93357.1"/>
    <property type="molecule type" value="Genomic_DNA"/>
</dbReference>
<keyword evidence="9" id="KW-0249">Electron transport</keyword>
<evidence type="ECO:0000256" key="10">
    <source>
        <dbReference type="ARBA" id="ARBA00022989"/>
    </source>
</evidence>
<comment type="similarity">
    <text evidence="2">Belongs to the complex I subunit 6 family.</text>
</comment>
<evidence type="ECO:0000256" key="12">
    <source>
        <dbReference type="ARBA" id="ARBA00023128"/>
    </source>
</evidence>
<evidence type="ECO:0000256" key="13">
    <source>
        <dbReference type="ARBA" id="ARBA00023136"/>
    </source>
</evidence>
<proteinExistence type="inferred from homology"/>